<evidence type="ECO:0000256" key="1">
    <source>
        <dbReference type="ARBA" id="ARBA00007154"/>
    </source>
</evidence>
<comment type="catalytic activity">
    <reaction evidence="3">
        <text>a 3-oxo acid + succinyl-CoA = a 3-oxoacyl-CoA + succinate</text>
        <dbReference type="Rhea" id="RHEA:24564"/>
        <dbReference type="ChEBI" id="CHEBI:30031"/>
        <dbReference type="ChEBI" id="CHEBI:35973"/>
        <dbReference type="ChEBI" id="CHEBI:57292"/>
        <dbReference type="ChEBI" id="CHEBI:90726"/>
        <dbReference type="EC" id="2.8.3.5"/>
    </reaction>
</comment>
<comment type="function">
    <text evidence="3">Key enzyme for ketone body catabolism. Transfers the CoA moiety from succinate to acetoacetate. Formation of the enzyme-CoA intermediate proceeds via an unstable anhydride species formed between the carboxylate groups of the enzyme and substrate.</text>
</comment>
<dbReference type="InterPro" id="IPR004165">
    <property type="entry name" value="CoA_trans_fam_I"/>
</dbReference>
<dbReference type="GO" id="GO:0008260">
    <property type="term" value="F:succinyl-CoA:3-oxo-acid CoA-transferase activity"/>
    <property type="evidence" value="ECO:0007669"/>
    <property type="project" value="UniProtKB-EC"/>
</dbReference>
<evidence type="ECO:0000256" key="3">
    <source>
        <dbReference type="PIRNR" id="PIRNR000858"/>
    </source>
</evidence>
<reference evidence="5" key="1">
    <citation type="submission" date="2022-07" db="EMBL/GenBank/DDBJ databases">
        <title>Genome analysis of Parmales, a sister group of diatoms, reveals the evolutionary specialization of diatoms from phago-mixotrophs to photoautotrophs.</title>
        <authorList>
            <person name="Ban H."/>
            <person name="Sato S."/>
            <person name="Yoshikawa S."/>
            <person name="Kazumasa Y."/>
            <person name="Nakamura Y."/>
            <person name="Ichinomiya M."/>
            <person name="Saitoh K."/>
            <person name="Sato N."/>
            <person name="Blanc-Mathieu R."/>
            <person name="Endo H."/>
            <person name="Kuwata A."/>
            <person name="Ogata H."/>
        </authorList>
    </citation>
    <scope>NUCLEOTIDE SEQUENCE</scope>
</reference>
<dbReference type="NCBIfam" id="TIGR02428">
    <property type="entry name" value="pcaJ_scoB_fam"/>
    <property type="match status" value="1"/>
</dbReference>
<name>A0A9W6ZNT5_9STRA</name>
<dbReference type="GO" id="GO:0046952">
    <property type="term" value="P:ketone body catabolic process"/>
    <property type="evidence" value="ECO:0007669"/>
    <property type="project" value="InterPro"/>
</dbReference>
<dbReference type="Gene3D" id="3.40.1080.10">
    <property type="entry name" value="Glutaconate Coenzyme A-transferase"/>
    <property type="match status" value="3"/>
</dbReference>
<dbReference type="InterPro" id="IPR037171">
    <property type="entry name" value="NagB/RpiA_transferase-like"/>
</dbReference>
<keyword evidence="3" id="KW-0496">Mitochondrion</keyword>
<accession>A0A9W6ZNT5</accession>
<dbReference type="OrthoDB" id="1933379at2759"/>
<proteinExistence type="inferred from homology"/>
<dbReference type="InterPro" id="IPR012791">
    <property type="entry name" value="3-oxoacid_CoA-transf_B"/>
</dbReference>
<comment type="caution">
    <text evidence="5">The sequence shown here is derived from an EMBL/GenBank/DDBJ whole genome shotgun (WGS) entry which is preliminary data.</text>
</comment>
<dbReference type="PIRSF" id="PIRSF000858">
    <property type="entry name" value="SCOT-t"/>
    <property type="match status" value="1"/>
</dbReference>
<dbReference type="Proteomes" id="UP001165082">
    <property type="component" value="Unassembled WGS sequence"/>
</dbReference>
<dbReference type="FunFam" id="3.40.1080.10:FF:000001">
    <property type="entry name" value="Succinyl-coa:3-ketoacid-coenzyme a transferase subunit b"/>
    <property type="match status" value="1"/>
</dbReference>
<dbReference type="AlphaFoldDB" id="A0A9W6ZNT5"/>
<comment type="similarity">
    <text evidence="1 3">Belongs to the 3-oxoacid CoA-transferase family.</text>
</comment>
<dbReference type="SUPFAM" id="SSF100950">
    <property type="entry name" value="NagB/RpiA/CoA transferase-like"/>
    <property type="match status" value="2"/>
</dbReference>
<keyword evidence="2 3" id="KW-0808">Transferase</keyword>
<sequence length="483" mass="50831">MLRITNRIAQPRAICRSLFSTVSKVAASPKAALEEGLAHAGRRDGLTICVGGFGLCGIPESTIGSIADDFPDVGDITAVSNNAGVDGFGLGILLESKQVSRMVSSYVGENKTFEKMYLGGELAVELTPQGTLAERLRAGGAGIPAFFTPTAAGTVIAEGGFPIKYKSDGSNEVEVRTGKTFAYPFFSTGTARNFNPDAARAGKFCIAEVEEIVEAGELHPDEIHLPGIFVNKVVKATHNEKRIEQLTEIPAEADSTSKPAISGGRGRIVRRAAKEFKDGMYVNLGIGIPTMASNYLPEGVRIELQSENGLMGMGPFPKQGEADPDWINAGKQTVTPVLGASTFSSSDSFGMIRSCKVGLTILGGMEVSSSGDLANWIIPGKMVKGMGGAMDLVGAPGAKVVVTMEHVAKNGSHKILDSCNLPLTGKGVVDLVITDMCVFKVDKENGRLKLIEIAKGLTVDDIKANTGCSFDVVEGELPLMDGE</sequence>
<gene>
    <name evidence="5" type="ORF">TrRE_jg10486</name>
</gene>
<dbReference type="NCBIfam" id="TIGR02429">
    <property type="entry name" value="pcaI_scoA_fam"/>
    <property type="match status" value="1"/>
</dbReference>
<dbReference type="InterPro" id="IPR014388">
    <property type="entry name" value="3-oxoacid_CoA-transferase"/>
</dbReference>
<organism evidence="5 6">
    <name type="scientific">Triparma retinervis</name>
    <dbReference type="NCBI Taxonomy" id="2557542"/>
    <lineage>
        <taxon>Eukaryota</taxon>
        <taxon>Sar</taxon>
        <taxon>Stramenopiles</taxon>
        <taxon>Ochrophyta</taxon>
        <taxon>Bolidophyceae</taxon>
        <taxon>Parmales</taxon>
        <taxon>Triparmaceae</taxon>
        <taxon>Triparma</taxon>
    </lineage>
</organism>
<dbReference type="EMBL" id="BRXZ01000880">
    <property type="protein sequence ID" value="GMH56421.1"/>
    <property type="molecule type" value="Genomic_DNA"/>
</dbReference>
<evidence type="ECO:0000256" key="4">
    <source>
        <dbReference type="PIRSR" id="PIRSR000858-1"/>
    </source>
</evidence>
<dbReference type="Pfam" id="PF01144">
    <property type="entry name" value="CoA_trans"/>
    <property type="match status" value="3"/>
</dbReference>
<protein>
    <recommendedName>
        <fullName evidence="3">Succinyl-CoA:3-ketoacid-coenzyme A transferase</fullName>
        <ecNumber evidence="3">2.8.3.5</ecNumber>
    </recommendedName>
</protein>
<feature type="active site" description="5-glutamyl coenzyme A thioester intermediate" evidence="4">
    <location>
        <position position="307"/>
    </location>
</feature>
<dbReference type="PANTHER" id="PTHR13707">
    <property type="entry name" value="KETOACID-COENZYME A TRANSFERASE"/>
    <property type="match status" value="1"/>
</dbReference>
<evidence type="ECO:0000313" key="5">
    <source>
        <dbReference type="EMBL" id="GMH56421.1"/>
    </source>
</evidence>
<dbReference type="PANTHER" id="PTHR13707:SF60">
    <property type="entry name" value="ACETATE COA-TRANSFERASE SUBUNIT ALPHA"/>
    <property type="match status" value="1"/>
</dbReference>
<dbReference type="EC" id="2.8.3.5" evidence="3"/>
<keyword evidence="6" id="KW-1185">Reference proteome</keyword>
<evidence type="ECO:0000313" key="6">
    <source>
        <dbReference type="Proteomes" id="UP001165082"/>
    </source>
</evidence>
<evidence type="ECO:0000256" key="2">
    <source>
        <dbReference type="ARBA" id="ARBA00022679"/>
    </source>
</evidence>
<comment type="pathway">
    <text evidence="3">Ketone metabolism; succinyl-CoA degradation; acetoacetyl-CoA from succinyl-CoA: step 1/1.</text>
</comment>
<dbReference type="SMART" id="SM00882">
    <property type="entry name" value="CoA_trans"/>
    <property type="match status" value="2"/>
</dbReference>
<dbReference type="InterPro" id="IPR012792">
    <property type="entry name" value="3-oxoacid_CoA-transf_A"/>
</dbReference>